<gene>
    <name evidence="8" type="ORF">PAA8504_03137</name>
</gene>
<feature type="signal peptide" evidence="6">
    <location>
        <begin position="1"/>
        <end position="19"/>
    </location>
</feature>
<keyword evidence="6" id="KW-0732">Signal</keyword>
<dbReference type="Proteomes" id="UP000244912">
    <property type="component" value="Unassembled WGS sequence"/>
</dbReference>
<dbReference type="Pfam" id="PF06537">
    <property type="entry name" value="DHOR"/>
    <property type="match status" value="2"/>
</dbReference>
<keyword evidence="9" id="KW-1185">Reference proteome</keyword>
<keyword evidence="2 4" id="KW-0479">Metal-binding</keyword>
<dbReference type="PANTHER" id="PTHR30600">
    <property type="entry name" value="CYTOCHROME C PEROXIDASE-RELATED"/>
    <property type="match status" value="1"/>
</dbReference>
<name>A0A2R8BYW9_9RHOB</name>
<evidence type="ECO:0000256" key="1">
    <source>
        <dbReference type="ARBA" id="ARBA00022617"/>
    </source>
</evidence>
<dbReference type="InterPro" id="IPR009056">
    <property type="entry name" value="Cyt_c-like_dom"/>
</dbReference>
<dbReference type="InterPro" id="IPR010538">
    <property type="entry name" value="DHOR"/>
</dbReference>
<dbReference type="SUPFAM" id="SSF46626">
    <property type="entry name" value="Cytochrome c"/>
    <property type="match status" value="1"/>
</dbReference>
<evidence type="ECO:0000256" key="4">
    <source>
        <dbReference type="PROSITE-ProRule" id="PRU00433"/>
    </source>
</evidence>
<evidence type="ECO:0000259" key="7">
    <source>
        <dbReference type="PROSITE" id="PS51007"/>
    </source>
</evidence>
<evidence type="ECO:0000256" key="5">
    <source>
        <dbReference type="SAM" id="MobiDB-lite"/>
    </source>
</evidence>
<accession>A0A2R8BYW9</accession>
<proteinExistence type="predicted"/>
<feature type="chain" id="PRO_5015346868" description="Cytochrome c domain-containing protein" evidence="6">
    <location>
        <begin position="20"/>
        <end position="513"/>
    </location>
</feature>
<dbReference type="Gene3D" id="1.10.760.10">
    <property type="entry name" value="Cytochrome c-like domain"/>
    <property type="match status" value="1"/>
</dbReference>
<keyword evidence="3 4" id="KW-0408">Iron</keyword>
<dbReference type="GO" id="GO:0046872">
    <property type="term" value="F:metal ion binding"/>
    <property type="evidence" value="ECO:0007669"/>
    <property type="project" value="UniProtKB-KW"/>
</dbReference>
<evidence type="ECO:0000256" key="3">
    <source>
        <dbReference type="ARBA" id="ARBA00023004"/>
    </source>
</evidence>
<dbReference type="GO" id="GO:0020037">
    <property type="term" value="F:heme binding"/>
    <property type="evidence" value="ECO:0007669"/>
    <property type="project" value="InterPro"/>
</dbReference>
<evidence type="ECO:0000256" key="6">
    <source>
        <dbReference type="SAM" id="SignalP"/>
    </source>
</evidence>
<dbReference type="PANTHER" id="PTHR30600:SF4">
    <property type="entry name" value="CYTOCHROME C DOMAIN-CONTAINING PROTEIN"/>
    <property type="match status" value="1"/>
</dbReference>
<keyword evidence="1 4" id="KW-0349">Heme</keyword>
<feature type="domain" description="Cytochrome c" evidence="7">
    <location>
        <begin position="381"/>
        <end position="513"/>
    </location>
</feature>
<dbReference type="PIRSF" id="PIRSF028099">
    <property type="entry name" value="DUF1111"/>
    <property type="match status" value="1"/>
</dbReference>
<dbReference type="GO" id="GO:0004130">
    <property type="term" value="F:cytochrome-c peroxidase activity"/>
    <property type="evidence" value="ECO:0007669"/>
    <property type="project" value="TreeGrafter"/>
</dbReference>
<dbReference type="InterPro" id="IPR036909">
    <property type="entry name" value="Cyt_c-like_dom_sf"/>
</dbReference>
<dbReference type="InterPro" id="IPR051395">
    <property type="entry name" value="Cytochrome_c_Peroxidase/MauG"/>
</dbReference>
<evidence type="ECO:0000313" key="8">
    <source>
        <dbReference type="EMBL" id="SPJ25286.1"/>
    </source>
</evidence>
<evidence type="ECO:0000313" key="9">
    <source>
        <dbReference type="Proteomes" id="UP000244912"/>
    </source>
</evidence>
<dbReference type="PROSITE" id="PS51007">
    <property type="entry name" value="CYTC"/>
    <property type="match status" value="1"/>
</dbReference>
<organism evidence="8 9">
    <name type="scientific">Palleronia abyssalis</name>
    <dbReference type="NCBI Taxonomy" id="1501240"/>
    <lineage>
        <taxon>Bacteria</taxon>
        <taxon>Pseudomonadati</taxon>
        <taxon>Pseudomonadota</taxon>
        <taxon>Alphaproteobacteria</taxon>
        <taxon>Rhodobacterales</taxon>
        <taxon>Roseobacteraceae</taxon>
        <taxon>Palleronia</taxon>
    </lineage>
</organism>
<sequence>MNYGAIMLSTALVAGVALAQSPADRLSLKEPHLAVVPRSGAEAARIQAVTAPPSDFGTAQPFEANQGGAGTVRRRDDGQAFSLPQNDLTFEQQSDFAVGNGLFERLWVTAPSSTIASDGLGPMFNTRSCQDCHIKDGRGHAPQGPGDDAGSLVVRLGLPLRDDPTAANDLDLYLGAHPDPVYGHQFSDNSVPGTASEGKVSVTWAHADAVALPGDERVSLRRPEWSLDDLGYGPLDPRTRISPRVAPQMIGLGLIEAIPTADILSHADPDDLDGDGVSGRAHVVWSPEYERPMLGRFGVRATTPTLRQQAADAFNADIGIASPLRRDPAGDCTEAQVACRAGPHGLDPEQGGFEVSDESLDLVTFYTGRLGVPRRARVDDPEVLRGKQVFHAARCTACHVPTFVTHRLEDRPEHSFQLIWPYSDFLLHDMGPGLADGLPAGQATGSEWRTPPLWGIGLTEETSGHRQFLHDGRARSLTEAILWHGGEAQAARDRFASLSADDRAAILAFLESL</sequence>
<evidence type="ECO:0000256" key="2">
    <source>
        <dbReference type="ARBA" id="ARBA00022723"/>
    </source>
</evidence>
<reference evidence="8 9" key="1">
    <citation type="submission" date="2018-03" db="EMBL/GenBank/DDBJ databases">
        <authorList>
            <person name="Keele B.F."/>
        </authorList>
    </citation>
    <scope>NUCLEOTIDE SEQUENCE [LARGE SCALE GENOMIC DNA]</scope>
    <source>
        <strain evidence="8 9">CECT 8504</strain>
    </source>
</reference>
<feature type="region of interest" description="Disordered" evidence="5">
    <location>
        <begin position="52"/>
        <end position="72"/>
    </location>
</feature>
<protein>
    <recommendedName>
        <fullName evidence="7">Cytochrome c domain-containing protein</fullName>
    </recommendedName>
</protein>
<dbReference type="EMBL" id="ONZF01000008">
    <property type="protein sequence ID" value="SPJ25286.1"/>
    <property type="molecule type" value="Genomic_DNA"/>
</dbReference>
<dbReference type="GO" id="GO:0009055">
    <property type="term" value="F:electron transfer activity"/>
    <property type="evidence" value="ECO:0007669"/>
    <property type="project" value="InterPro"/>
</dbReference>
<dbReference type="AlphaFoldDB" id="A0A2R8BYW9"/>